<dbReference type="EMBL" id="BAABFA010000009">
    <property type="protein sequence ID" value="GAA4464100.1"/>
    <property type="molecule type" value="Genomic_DNA"/>
</dbReference>
<dbReference type="SUPFAM" id="SSF55120">
    <property type="entry name" value="Pseudouridine synthase"/>
    <property type="match status" value="1"/>
</dbReference>
<organism evidence="3 4">
    <name type="scientific">Nemorincola caseinilytica</name>
    <dbReference type="NCBI Taxonomy" id="2054315"/>
    <lineage>
        <taxon>Bacteria</taxon>
        <taxon>Pseudomonadati</taxon>
        <taxon>Bacteroidota</taxon>
        <taxon>Chitinophagia</taxon>
        <taxon>Chitinophagales</taxon>
        <taxon>Chitinophagaceae</taxon>
        <taxon>Nemorincola</taxon>
    </lineage>
</organism>
<sequence>MNIEILYEDDDLLVASKPAGMLVVPDRFNNALPSLNKALEKQVGMKMWVVHRLDRETSGVICFAKHEQSHRYLSILFQERDVNKYYAGLVKGVVVPEQGRIENYLAEHPANNGTMMVARKGKLAVTDYRVAEQWPLYALMQFQIHTGRTHQIRVHMRSIGHPLVCDDLYGDGKPFMLSEIKRKYRLSDKEEAERPLLSRLALHAYKLEFQKEDGTHIVAEAELPKDIAACVKQLNKWCPPADKM</sequence>
<comment type="caution">
    <text evidence="3">The sequence shown here is derived from an EMBL/GenBank/DDBJ whole genome shotgun (WGS) entry which is preliminary data.</text>
</comment>
<evidence type="ECO:0000313" key="3">
    <source>
        <dbReference type="EMBL" id="GAA4464100.1"/>
    </source>
</evidence>
<protein>
    <submittedName>
        <fullName evidence="3">RluA family pseudouridine synthase</fullName>
    </submittedName>
</protein>
<proteinExistence type="inferred from homology"/>
<accession>A0ABP8NAI9</accession>
<evidence type="ECO:0000313" key="4">
    <source>
        <dbReference type="Proteomes" id="UP001500067"/>
    </source>
</evidence>
<dbReference type="InterPro" id="IPR006145">
    <property type="entry name" value="PsdUridine_synth_RsuA/RluA"/>
</dbReference>
<evidence type="ECO:0000256" key="1">
    <source>
        <dbReference type="ARBA" id="ARBA00010876"/>
    </source>
</evidence>
<dbReference type="InterPro" id="IPR050188">
    <property type="entry name" value="RluA_PseudoU_synthase"/>
</dbReference>
<dbReference type="RefSeq" id="WP_345080596.1">
    <property type="nucleotide sequence ID" value="NZ_BAABFA010000009.1"/>
</dbReference>
<dbReference type="InterPro" id="IPR020103">
    <property type="entry name" value="PsdUridine_synth_cat_dom_sf"/>
</dbReference>
<name>A0ABP8NAI9_9BACT</name>
<evidence type="ECO:0000259" key="2">
    <source>
        <dbReference type="Pfam" id="PF00849"/>
    </source>
</evidence>
<keyword evidence="4" id="KW-1185">Reference proteome</keyword>
<comment type="similarity">
    <text evidence="1">Belongs to the pseudouridine synthase RluA family.</text>
</comment>
<gene>
    <name evidence="3" type="ORF">GCM10023093_13770</name>
</gene>
<reference evidence="4" key="1">
    <citation type="journal article" date="2019" name="Int. J. Syst. Evol. Microbiol.">
        <title>The Global Catalogue of Microorganisms (GCM) 10K type strain sequencing project: providing services to taxonomists for standard genome sequencing and annotation.</title>
        <authorList>
            <consortium name="The Broad Institute Genomics Platform"/>
            <consortium name="The Broad Institute Genome Sequencing Center for Infectious Disease"/>
            <person name="Wu L."/>
            <person name="Ma J."/>
        </authorList>
    </citation>
    <scope>NUCLEOTIDE SEQUENCE [LARGE SCALE GENOMIC DNA]</scope>
    <source>
        <strain evidence="4">JCM 32105</strain>
    </source>
</reference>
<dbReference type="PANTHER" id="PTHR21600">
    <property type="entry name" value="MITOCHONDRIAL RNA PSEUDOURIDINE SYNTHASE"/>
    <property type="match status" value="1"/>
</dbReference>
<dbReference type="CDD" id="cd02869">
    <property type="entry name" value="PseudoU_synth_RluA_like"/>
    <property type="match status" value="1"/>
</dbReference>
<dbReference type="Pfam" id="PF00849">
    <property type="entry name" value="PseudoU_synth_2"/>
    <property type="match status" value="1"/>
</dbReference>
<dbReference type="Gene3D" id="3.30.2350.10">
    <property type="entry name" value="Pseudouridine synthase"/>
    <property type="match status" value="1"/>
</dbReference>
<feature type="domain" description="Pseudouridine synthase RsuA/RluA-like" evidence="2">
    <location>
        <begin position="11"/>
        <end position="157"/>
    </location>
</feature>
<dbReference type="PANTHER" id="PTHR21600:SF87">
    <property type="entry name" value="RNA PSEUDOURIDYLATE SYNTHASE DOMAIN-CONTAINING PROTEIN 1"/>
    <property type="match status" value="1"/>
</dbReference>
<dbReference type="Proteomes" id="UP001500067">
    <property type="component" value="Unassembled WGS sequence"/>
</dbReference>